<evidence type="ECO:0000313" key="1">
    <source>
        <dbReference type="EMBL" id="EAY12901.1"/>
    </source>
</evidence>
<dbReference type="EMBL" id="DS113294">
    <property type="protein sequence ID" value="EAY12901.1"/>
    <property type="molecule type" value="Genomic_DNA"/>
</dbReference>
<accession>A2E391</accession>
<proteinExistence type="predicted"/>
<organism evidence="1 2">
    <name type="scientific">Trichomonas vaginalis (strain ATCC PRA-98 / G3)</name>
    <dbReference type="NCBI Taxonomy" id="412133"/>
    <lineage>
        <taxon>Eukaryota</taxon>
        <taxon>Metamonada</taxon>
        <taxon>Parabasalia</taxon>
        <taxon>Trichomonadida</taxon>
        <taxon>Trichomonadidae</taxon>
        <taxon>Trichomonas</taxon>
    </lineage>
</organism>
<dbReference type="KEGG" id="tva:4770871"/>
<gene>
    <name evidence="1" type="ORF">TVAG_430660</name>
</gene>
<name>A2E391_TRIV3</name>
<keyword evidence="2" id="KW-1185">Reference proteome</keyword>
<dbReference type="AlphaFoldDB" id="A2E391"/>
<dbReference type="Proteomes" id="UP000001542">
    <property type="component" value="Unassembled WGS sequence"/>
</dbReference>
<dbReference type="RefSeq" id="XP_001325124.1">
    <property type="nucleotide sequence ID" value="XM_001325089.1"/>
</dbReference>
<dbReference type="VEuPathDB" id="TrichDB:TVAGG3_1017720"/>
<sequence length="536" mass="62663">MDYYFYQELDGKIPYLSYSERLAFKISNPVKYYEKVSGDDHKSTYKIVHKDFTNEEKQLVTEYLELMKFISTEVNFNYIPFQLLEKLKNRSLKAVTNYMKDLIQFNFKIPTSSPEIRLYKPFKRQIFEPVKFENISNASQALHGISEVKQVDGLIYLIKFSNESEDPIIVDLRNDKVIDFTHKLYTKEGSITSFFKNIVGNNNWVIVPTFNSLIRFDLNRPGKLDNVLTYYSNNISLLQNYDSEELKNASLIASEYTDGTFLFKTDTKLIFYTNSDFSEYSHFEHEVHSPNKAATEFESAKVVKYSDLNGNNLEDYIDIIFVSKSDKGVYHCSVKGTNLTETHYLVDKSKRNLINFELIPCEGEALVFANLENIFIRTLKNLNGHHEYLINHSPFLPKKCALMNSSFAFVQQEDEDLFVVYTMDIDLMREPKRVMELHDCTKIIPFDYIIRKDDKSDVNKKSDIHKIFFAVGSKDKIDFFRPNTDRNYYSIECPDIIDFFISSRTGNLVIFQGDGSLRVCKMKNELFYETEAENQI</sequence>
<reference evidence="1" key="2">
    <citation type="journal article" date="2007" name="Science">
        <title>Draft genome sequence of the sexually transmitted pathogen Trichomonas vaginalis.</title>
        <authorList>
            <person name="Carlton J.M."/>
            <person name="Hirt R.P."/>
            <person name="Silva J.C."/>
            <person name="Delcher A.L."/>
            <person name="Schatz M."/>
            <person name="Zhao Q."/>
            <person name="Wortman J.R."/>
            <person name="Bidwell S.L."/>
            <person name="Alsmark U.C.M."/>
            <person name="Besteiro S."/>
            <person name="Sicheritz-Ponten T."/>
            <person name="Noel C.J."/>
            <person name="Dacks J.B."/>
            <person name="Foster P.G."/>
            <person name="Simillion C."/>
            <person name="Van de Peer Y."/>
            <person name="Miranda-Saavedra D."/>
            <person name="Barton G.J."/>
            <person name="Westrop G.D."/>
            <person name="Mueller S."/>
            <person name="Dessi D."/>
            <person name="Fiori P.L."/>
            <person name="Ren Q."/>
            <person name="Paulsen I."/>
            <person name="Zhang H."/>
            <person name="Bastida-Corcuera F.D."/>
            <person name="Simoes-Barbosa A."/>
            <person name="Brown M.T."/>
            <person name="Hayes R.D."/>
            <person name="Mukherjee M."/>
            <person name="Okumura C.Y."/>
            <person name="Schneider R."/>
            <person name="Smith A.J."/>
            <person name="Vanacova S."/>
            <person name="Villalvazo M."/>
            <person name="Haas B.J."/>
            <person name="Pertea M."/>
            <person name="Feldblyum T.V."/>
            <person name="Utterback T.R."/>
            <person name="Shu C.L."/>
            <person name="Osoegawa K."/>
            <person name="de Jong P.J."/>
            <person name="Hrdy I."/>
            <person name="Horvathova L."/>
            <person name="Zubacova Z."/>
            <person name="Dolezal P."/>
            <person name="Malik S.B."/>
            <person name="Logsdon J.M. Jr."/>
            <person name="Henze K."/>
            <person name="Gupta A."/>
            <person name="Wang C.C."/>
            <person name="Dunne R.L."/>
            <person name="Upcroft J.A."/>
            <person name="Upcroft P."/>
            <person name="White O."/>
            <person name="Salzberg S.L."/>
            <person name="Tang P."/>
            <person name="Chiu C.-H."/>
            <person name="Lee Y.-S."/>
            <person name="Embley T.M."/>
            <person name="Coombs G.H."/>
            <person name="Mottram J.C."/>
            <person name="Tachezy J."/>
            <person name="Fraser-Liggett C.M."/>
            <person name="Johnson P.J."/>
        </authorList>
    </citation>
    <scope>NUCLEOTIDE SEQUENCE [LARGE SCALE GENOMIC DNA]</scope>
    <source>
        <strain evidence="1">G3</strain>
    </source>
</reference>
<dbReference type="VEuPathDB" id="TrichDB:TVAG_430660"/>
<evidence type="ECO:0000313" key="2">
    <source>
        <dbReference type="Proteomes" id="UP000001542"/>
    </source>
</evidence>
<reference evidence="1" key="1">
    <citation type="submission" date="2006-10" db="EMBL/GenBank/DDBJ databases">
        <authorList>
            <person name="Amadeo P."/>
            <person name="Zhao Q."/>
            <person name="Wortman J."/>
            <person name="Fraser-Liggett C."/>
            <person name="Carlton J."/>
        </authorList>
    </citation>
    <scope>NUCLEOTIDE SEQUENCE</scope>
    <source>
        <strain evidence="1">G3</strain>
    </source>
</reference>
<dbReference type="InParanoid" id="A2E391"/>
<protein>
    <submittedName>
        <fullName evidence="1">Uncharacterized protein</fullName>
    </submittedName>
</protein>